<organism evidence="2 3">
    <name type="scientific">Cinara cedri</name>
    <dbReference type="NCBI Taxonomy" id="506608"/>
    <lineage>
        <taxon>Eukaryota</taxon>
        <taxon>Metazoa</taxon>
        <taxon>Ecdysozoa</taxon>
        <taxon>Arthropoda</taxon>
        <taxon>Hexapoda</taxon>
        <taxon>Insecta</taxon>
        <taxon>Pterygota</taxon>
        <taxon>Neoptera</taxon>
        <taxon>Paraneoptera</taxon>
        <taxon>Hemiptera</taxon>
        <taxon>Sternorrhyncha</taxon>
        <taxon>Aphidomorpha</taxon>
        <taxon>Aphidoidea</taxon>
        <taxon>Aphididae</taxon>
        <taxon>Lachninae</taxon>
        <taxon>Cinara</taxon>
    </lineage>
</organism>
<name>A0A5E4MFK7_9HEMI</name>
<dbReference type="AlphaFoldDB" id="A0A5E4MFK7"/>
<dbReference type="OrthoDB" id="416222at2759"/>
<gene>
    <name evidence="2" type="ORF">CINCED_3A004625</name>
</gene>
<dbReference type="Pfam" id="PF12796">
    <property type="entry name" value="Ank_2"/>
    <property type="match status" value="1"/>
</dbReference>
<sequence length="104" mass="11713">MIIYSYIVGLCSYYQAAFRGGRKGQLIHRAVRNGQTKEAKILLEEDINVNMIDEYVATSLHWAVKSGSVCLSKNLLENGANVNAVEGVLKKDTVVQKYYYQSHQ</sequence>
<dbReference type="Proteomes" id="UP000325440">
    <property type="component" value="Unassembled WGS sequence"/>
</dbReference>
<keyword evidence="1" id="KW-0040">ANK repeat</keyword>
<dbReference type="PROSITE" id="PS50297">
    <property type="entry name" value="ANK_REP_REGION"/>
    <property type="match status" value="1"/>
</dbReference>
<dbReference type="SUPFAM" id="SSF48403">
    <property type="entry name" value="Ankyrin repeat"/>
    <property type="match status" value="1"/>
</dbReference>
<evidence type="ECO:0000313" key="2">
    <source>
        <dbReference type="EMBL" id="VVC30995.1"/>
    </source>
</evidence>
<dbReference type="Gene3D" id="1.25.40.20">
    <property type="entry name" value="Ankyrin repeat-containing domain"/>
    <property type="match status" value="1"/>
</dbReference>
<accession>A0A5E4MFK7</accession>
<keyword evidence="3" id="KW-1185">Reference proteome</keyword>
<reference evidence="2 3" key="1">
    <citation type="submission" date="2019-08" db="EMBL/GenBank/DDBJ databases">
        <authorList>
            <person name="Alioto T."/>
            <person name="Alioto T."/>
            <person name="Gomez Garrido J."/>
        </authorList>
    </citation>
    <scope>NUCLEOTIDE SEQUENCE [LARGE SCALE GENOMIC DNA]</scope>
</reference>
<proteinExistence type="predicted"/>
<dbReference type="SMART" id="SM00248">
    <property type="entry name" value="ANK"/>
    <property type="match status" value="2"/>
</dbReference>
<protein>
    <submittedName>
        <fullName evidence="2">Ankyrin repeat-containing domain,Ankyrin repeat</fullName>
    </submittedName>
</protein>
<feature type="repeat" description="ANK" evidence="1">
    <location>
        <begin position="55"/>
        <end position="87"/>
    </location>
</feature>
<evidence type="ECO:0000313" key="3">
    <source>
        <dbReference type="Proteomes" id="UP000325440"/>
    </source>
</evidence>
<evidence type="ECO:0000256" key="1">
    <source>
        <dbReference type="PROSITE-ProRule" id="PRU00023"/>
    </source>
</evidence>
<dbReference type="PROSITE" id="PS50088">
    <property type="entry name" value="ANK_REPEAT"/>
    <property type="match status" value="1"/>
</dbReference>
<dbReference type="InterPro" id="IPR002110">
    <property type="entry name" value="Ankyrin_rpt"/>
</dbReference>
<dbReference type="InterPro" id="IPR036770">
    <property type="entry name" value="Ankyrin_rpt-contain_sf"/>
</dbReference>
<dbReference type="EMBL" id="CABPRJ010000559">
    <property type="protein sequence ID" value="VVC30995.1"/>
    <property type="molecule type" value="Genomic_DNA"/>
</dbReference>